<dbReference type="EMBL" id="JAERRJ010000018">
    <property type="protein sequence ID" value="MBL1079623.1"/>
    <property type="molecule type" value="Genomic_DNA"/>
</dbReference>
<comment type="caution">
    <text evidence="1">The sequence shown here is derived from an EMBL/GenBank/DDBJ whole genome shotgun (WGS) entry which is preliminary data.</text>
</comment>
<sequence>MAKESTYGIVDTAFLGIDTAVPGTLAADDGAVEFGDDTEGLDILDEIARRVHLTDGRVMAVRGEEILGGGSAGAILRYPM</sequence>
<name>A0ABS1MG44_9NOCA</name>
<protein>
    <submittedName>
        <fullName evidence="1">Uncharacterized protein</fullName>
    </submittedName>
</protein>
<reference evidence="1 2" key="1">
    <citation type="submission" date="2021-01" db="EMBL/GenBank/DDBJ databases">
        <title>WGS of actinomycetes isolated from Thailand.</title>
        <authorList>
            <person name="Thawai C."/>
        </authorList>
    </citation>
    <scope>NUCLEOTIDE SEQUENCE [LARGE SCALE GENOMIC DNA]</scope>
    <source>
        <strain evidence="1 2">LPG 2</strain>
    </source>
</reference>
<proteinExistence type="predicted"/>
<evidence type="ECO:0000313" key="2">
    <source>
        <dbReference type="Proteomes" id="UP000602198"/>
    </source>
</evidence>
<accession>A0ABS1MG44</accession>
<dbReference type="RefSeq" id="WP_201956720.1">
    <property type="nucleotide sequence ID" value="NZ_JAERRJ010000018.1"/>
</dbReference>
<organism evidence="1 2">
    <name type="scientific">Nocardia acididurans</name>
    <dbReference type="NCBI Taxonomy" id="2802282"/>
    <lineage>
        <taxon>Bacteria</taxon>
        <taxon>Bacillati</taxon>
        <taxon>Actinomycetota</taxon>
        <taxon>Actinomycetes</taxon>
        <taxon>Mycobacteriales</taxon>
        <taxon>Nocardiaceae</taxon>
        <taxon>Nocardia</taxon>
    </lineage>
</organism>
<evidence type="ECO:0000313" key="1">
    <source>
        <dbReference type="EMBL" id="MBL1079623.1"/>
    </source>
</evidence>
<keyword evidence="2" id="KW-1185">Reference proteome</keyword>
<dbReference type="Proteomes" id="UP000602198">
    <property type="component" value="Unassembled WGS sequence"/>
</dbReference>
<gene>
    <name evidence="1" type="ORF">JK358_34985</name>
</gene>